<dbReference type="AlphaFoldDB" id="A0A8X6XTG2"/>
<name>A0A8X6XTG2_9ARAC</name>
<protein>
    <submittedName>
        <fullName evidence="1">Uncharacterized protein</fullName>
    </submittedName>
</protein>
<keyword evidence="2" id="KW-1185">Reference proteome</keyword>
<reference evidence="1" key="1">
    <citation type="submission" date="2020-08" db="EMBL/GenBank/DDBJ databases">
        <title>Multicomponent nature underlies the extraordinary mechanical properties of spider dragline silk.</title>
        <authorList>
            <person name="Kono N."/>
            <person name="Nakamura H."/>
            <person name="Mori M."/>
            <person name="Yoshida Y."/>
            <person name="Ohtoshi R."/>
            <person name="Malay A.D."/>
            <person name="Moran D.A.P."/>
            <person name="Tomita M."/>
            <person name="Numata K."/>
            <person name="Arakawa K."/>
        </authorList>
    </citation>
    <scope>NUCLEOTIDE SEQUENCE</scope>
</reference>
<organism evidence="1 2">
    <name type="scientific">Trichonephila inaurata madagascariensis</name>
    <dbReference type="NCBI Taxonomy" id="2747483"/>
    <lineage>
        <taxon>Eukaryota</taxon>
        <taxon>Metazoa</taxon>
        <taxon>Ecdysozoa</taxon>
        <taxon>Arthropoda</taxon>
        <taxon>Chelicerata</taxon>
        <taxon>Arachnida</taxon>
        <taxon>Araneae</taxon>
        <taxon>Araneomorphae</taxon>
        <taxon>Entelegynae</taxon>
        <taxon>Araneoidea</taxon>
        <taxon>Nephilidae</taxon>
        <taxon>Trichonephila</taxon>
        <taxon>Trichonephila inaurata</taxon>
    </lineage>
</organism>
<comment type="caution">
    <text evidence="1">The sequence shown here is derived from an EMBL/GenBank/DDBJ whole genome shotgun (WGS) entry which is preliminary data.</text>
</comment>
<accession>A0A8X6XTG2</accession>
<proteinExistence type="predicted"/>
<evidence type="ECO:0000313" key="2">
    <source>
        <dbReference type="Proteomes" id="UP000886998"/>
    </source>
</evidence>
<feature type="non-terminal residue" evidence="1">
    <location>
        <position position="37"/>
    </location>
</feature>
<sequence>MHRTLKRILRVLCLEVGADWEEILPNALFALRRVIDD</sequence>
<dbReference type="Proteomes" id="UP000886998">
    <property type="component" value="Unassembled WGS sequence"/>
</dbReference>
<dbReference type="EMBL" id="BMAV01012502">
    <property type="protein sequence ID" value="GFY59214.1"/>
    <property type="molecule type" value="Genomic_DNA"/>
</dbReference>
<gene>
    <name evidence="1" type="ORF">TNIN_325211</name>
</gene>
<evidence type="ECO:0000313" key="1">
    <source>
        <dbReference type="EMBL" id="GFY59214.1"/>
    </source>
</evidence>
<dbReference type="OrthoDB" id="6431839at2759"/>